<feature type="binding site" evidence="14">
    <location>
        <position position="301"/>
    </location>
    <ligand>
        <name>substrate</name>
    </ligand>
</feature>
<evidence type="ECO:0000256" key="8">
    <source>
        <dbReference type="ARBA" id="ARBA00022833"/>
    </source>
</evidence>
<evidence type="ECO:0000256" key="13">
    <source>
        <dbReference type="PIRSR" id="PIRSR006769-1"/>
    </source>
</evidence>
<dbReference type="AlphaFoldDB" id="A0AAE3TEQ3"/>
<feature type="binding site" evidence="14">
    <location>
        <position position="176"/>
    </location>
    <ligand>
        <name>substrate</name>
    </ligand>
</feature>
<dbReference type="PROSITE" id="PS00903">
    <property type="entry name" value="CYT_DCMP_DEAMINASES_1"/>
    <property type="match status" value="1"/>
</dbReference>
<dbReference type="SUPFAM" id="SSF53927">
    <property type="entry name" value="Cytidine deaminase-like"/>
    <property type="match status" value="1"/>
</dbReference>
<dbReference type="Pfam" id="PF00383">
    <property type="entry name" value="dCMP_cyt_deam_1"/>
    <property type="match status" value="1"/>
</dbReference>
<comment type="cofactor">
    <cofactor evidence="12 15">
        <name>Zn(2+)</name>
        <dbReference type="ChEBI" id="CHEBI:29105"/>
    </cofactor>
    <text evidence="12 15">Binds 1 zinc ion.</text>
</comment>
<accession>A0AAE3TEQ3</accession>
<feature type="binding site" evidence="14">
    <location>
        <position position="212"/>
    </location>
    <ligand>
        <name>substrate</name>
    </ligand>
</feature>
<feature type="binding site" evidence="15">
    <location>
        <position position="93"/>
    </location>
    <ligand>
        <name>Zn(2+)</name>
        <dbReference type="ChEBI" id="CHEBI:29105"/>
        <note>catalytic</note>
    </ligand>
</feature>
<dbReference type="GO" id="GO:0009231">
    <property type="term" value="P:riboflavin biosynthetic process"/>
    <property type="evidence" value="ECO:0007669"/>
    <property type="project" value="UniProtKB-KW"/>
</dbReference>
<name>A0AAE3TEQ3_9BACT</name>
<feature type="binding site" evidence="14">
    <location>
        <position position="215"/>
    </location>
    <ligand>
        <name>substrate</name>
    </ligand>
</feature>
<evidence type="ECO:0000256" key="6">
    <source>
        <dbReference type="ARBA" id="ARBA00022619"/>
    </source>
</evidence>
<dbReference type="Proteomes" id="UP001144110">
    <property type="component" value="Unassembled WGS sequence"/>
</dbReference>
<evidence type="ECO:0000313" key="17">
    <source>
        <dbReference type="EMBL" id="MDF2954264.1"/>
    </source>
</evidence>
<evidence type="ECO:0000256" key="14">
    <source>
        <dbReference type="PIRSR" id="PIRSR006769-2"/>
    </source>
</evidence>
<dbReference type="GO" id="GO:0008703">
    <property type="term" value="F:5-amino-6-(5-phosphoribosylamino)uracil reductase activity"/>
    <property type="evidence" value="ECO:0007669"/>
    <property type="project" value="UniProtKB-EC"/>
</dbReference>
<dbReference type="EC" id="3.5.4.26" evidence="12"/>
<dbReference type="GO" id="GO:0008270">
    <property type="term" value="F:zinc ion binding"/>
    <property type="evidence" value="ECO:0007669"/>
    <property type="project" value="InterPro"/>
</dbReference>
<comment type="caution">
    <text evidence="17">The sequence shown here is derived from an EMBL/GenBank/DDBJ whole genome shotgun (WGS) entry which is preliminary data.</text>
</comment>
<dbReference type="CDD" id="cd01284">
    <property type="entry name" value="Riboflavin_deaminase-reductase"/>
    <property type="match status" value="1"/>
</dbReference>
<dbReference type="NCBIfam" id="TIGR00227">
    <property type="entry name" value="ribD_Cterm"/>
    <property type="match status" value="1"/>
</dbReference>
<dbReference type="SUPFAM" id="SSF53597">
    <property type="entry name" value="Dihydrofolate reductase-like"/>
    <property type="match status" value="1"/>
</dbReference>
<keyword evidence="8 12" id="KW-0862">Zinc</keyword>
<dbReference type="InterPro" id="IPR016192">
    <property type="entry name" value="APOBEC/CMP_deaminase_Zn-bd"/>
</dbReference>
<evidence type="ECO:0000256" key="2">
    <source>
        <dbReference type="ARBA" id="ARBA00004882"/>
    </source>
</evidence>
<dbReference type="PANTHER" id="PTHR38011">
    <property type="entry name" value="DIHYDROFOLATE REDUCTASE FAMILY PROTEIN (AFU_ORTHOLOGUE AFUA_8G06820)"/>
    <property type="match status" value="1"/>
</dbReference>
<feature type="domain" description="CMP/dCMP-type deaminase" evidence="16">
    <location>
        <begin position="8"/>
        <end position="123"/>
    </location>
</feature>
<dbReference type="NCBIfam" id="TIGR00326">
    <property type="entry name" value="eubact_ribD"/>
    <property type="match status" value="1"/>
</dbReference>
<feature type="binding site" evidence="14">
    <location>
        <position position="178"/>
    </location>
    <ligand>
        <name>NADP(+)</name>
        <dbReference type="ChEBI" id="CHEBI:58349"/>
    </ligand>
</feature>
<dbReference type="InterPro" id="IPR024072">
    <property type="entry name" value="DHFR-like_dom_sf"/>
</dbReference>
<proteinExistence type="inferred from homology"/>
<keyword evidence="11" id="KW-0511">Multifunctional enzyme</keyword>
<comment type="catalytic activity">
    <reaction evidence="12">
        <text>5-amino-6-(5-phospho-D-ribitylamino)uracil + NADP(+) = 5-amino-6-(5-phospho-D-ribosylamino)uracil + NADPH + H(+)</text>
        <dbReference type="Rhea" id="RHEA:17845"/>
        <dbReference type="ChEBI" id="CHEBI:15378"/>
        <dbReference type="ChEBI" id="CHEBI:57783"/>
        <dbReference type="ChEBI" id="CHEBI:58349"/>
        <dbReference type="ChEBI" id="CHEBI:58421"/>
        <dbReference type="ChEBI" id="CHEBI:58453"/>
        <dbReference type="EC" id="1.1.1.193"/>
    </reaction>
</comment>
<comment type="pathway">
    <text evidence="2 12">Cofactor biosynthesis; riboflavin biosynthesis; 5-amino-6-(D-ribitylamino)uracil from GTP: step 2/4.</text>
</comment>
<dbReference type="InterPro" id="IPR002734">
    <property type="entry name" value="RibDG_C"/>
</dbReference>
<evidence type="ECO:0000256" key="10">
    <source>
        <dbReference type="ARBA" id="ARBA00023002"/>
    </source>
</evidence>
<dbReference type="PIRSF" id="PIRSF006769">
    <property type="entry name" value="RibD"/>
    <property type="match status" value="1"/>
</dbReference>
<evidence type="ECO:0000256" key="1">
    <source>
        <dbReference type="ARBA" id="ARBA00002151"/>
    </source>
</evidence>
<evidence type="ECO:0000256" key="5">
    <source>
        <dbReference type="ARBA" id="ARBA00007417"/>
    </source>
</evidence>
<evidence type="ECO:0000256" key="3">
    <source>
        <dbReference type="ARBA" id="ARBA00004910"/>
    </source>
</evidence>
<feature type="binding site" evidence="15">
    <location>
        <position position="84"/>
    </location>
    <ligand>
        <name>Zn(2+)</name>
        <dbReference type="ChEBI" id="CHEBI:29105"/>
        <note>catalytic</note>
    </ligand>
</feature>
<evidence type="ECO:0000259" key="16">
    <source>
        <dbReference type="PROSITE" id="PS51747"/>
    </source>
</evidence>
<keyword evidence="6 12" id="KW-0686">Riboflavin biosynthesis</keyword>
<protein>
    <recommendedName>
        <fullName evidence="12">Riboflavin biosynthesis protein RibD</fullName>
    </recommendedName>
    <domain>
        <recommendedName>
            <fullName evidence="12">Diaminohydroxyphosphoribosylaminopyrimidine deaminase</fullName>
            <shortName evidence="12">DRAP deaminase</shortName>
            <ecNumber evidence="12">3.5.4.26</ecNumber>
        </recommendedName>
        <alternativeName>
            <fullName evidence="12">Riboflavin-specific deaminase</fullName>
        </alternativeName>
    </domain>
    <domain>
        <recommendedName>
            <fullName evidence="12">5-amino-6-(5-phosphoribosylamino)uracil reductase</fullName>
            <ecNumber evidence="12">1.1.1.193</ecNumber>
        </recommendedName>
        <alternativeName>
            <fullName evidence="12">HTP reductase</fullName>
        </alternativeName>
    </domain>
</protein>
<feature type="binding site" evidence="15">
    <location>
        <position position="59"/>
    </location>
    <ligand>
        <name>Zn(2+)</name>
        <dbReference type="ChEBI" id="CHEBI:29105"/>
        <note>catalytic</note>
    </ligand>
</feature>
<keyword evidence="12" id="KW-0378">Hydrolase</keyword>
<feature type="binding site" evidence="14">
    <location>
        <position position="229"/>
    </location>
    <ligand>
        <name>NADP(+)</name>
        <dbReference type="ChEBI" id="CHEBI:58349"/>
    </ligand>
</feature>
<evidence type="ECO:0000256" key="7">
    <source>
        <dbReference type="ARBA" id="ARBA00022723"/>
    </source>
</evidence>
<feature type="binding site" evidence="14">
    <location>
        <position position="204"/>
    </location>
    <ligand>
        <name>NADP(+)</name>
        <dbReference type="ChEBI" id="CHEBI:58349"/>
    </ligand>
</feature>
<evidence type="ECO:0000256" key="11">
    <source>
        <dbReference type="ARBA" id="ARBA00023268"/>
    </source>
</evidence>
<dbReference type="Gene3D" id="3.40.140.10">
    <property type="entry name" value="Cytidine Deaminase, domain 2"/>
    <property type="match status" value="1"/>
</dbReference>
<dbReference type="EMBL" id="JAPHEG010000008">
    <property type="protein sequence ID" value="MDF2954264.1"/>
    <property type="molecule type" value="Genomic_DNA"/>
</dbReference>
<dbReference type="InterPro" id="IPR004794">
    <property type="entry name" value="Eubact_RibD"/>
</dbReference>
<dbReference type="InterPro" id="IPR011549">
    <property type="entry name" value="RibD_C"/>
</dbReference>
<comment type="catalytic activity">
    <reaction evidence="12">
        <text>2,5-diamino-6-hydroxy-4-(5-phosphoribosylamino)-pyrimidine + H2O + H(+) = 5-amino-6-(5-phospho-D-ribosylamino)uracil + NH4(+)</text>
        <dbReference type="Rhea" id="RHEA:21868"/>
        <dbReference type="ChEBI" id="CHEBI:15377"/>
        <dbReference type="ChEBI" id="CHEBI:15378"/>
        <dbReference type="ChEBI" id="CHEBI:28938"/>
        <dbReference type="ChEBI" id="CHEBI:58453"/>
        <dbReference type="ChEBI" id="CHEBI:58614"/>
        <dbReference type="EC" id="3.5.4.26"/>
    </reaction>
</comment>
<organism evidence="17 18">
    <name type="scientific">Candidatus Thermodesulfobacterium syntrophicum</name>
    <dbReference type="NCBI Taxonomy" id="3060442"/>
    <lineage>
        <taxon>Bacteria</taxon>
        <taxon>Pseudomonadati</taxon>
        <taxon>Thermodesulfobacteriota</taxon>
        <taxon>Thermodesulfobacteria</taxon>
        <taxon>Thermodesulfobacteriales</taxon>
        <taxon>Thermodesulfobacteriaceae</taxon>
        <taxon>Thermodesulfobacterium</taxon>
    </lineage>
</organism>
<dbReference type="InterPro" id="IPR050765">
    <property type="entry name" value="Riboflavin_Biosynth_HTPR"/>
</dbReference>
<dbReference type="Pfam" id="PF01872">
    <property type="entry name" value="RibD_C"/>
    <property type="match status" value="1"/>
</dbReference>
<dbReference type="InterPro" id="IPR016193">
    <property type="entry name" value="Cytidine_deaminase-like"/>
</dbReference>
<dbReference type="GO" id="GO:0050661">
    <property type="term" value="F:NADP binding"/>
    <property type="evidence" value="ECO:0007669"/>
    <property type="project" value="InterPro"/>
</dbReference>
<evidence type="ECO:0000256" key="15">
    <source>
        <dbReference type="PIRSR" id="PIRSR006769-3"/>
    </source>
</evidence>
<comment type="similarity">
    <text evidence="5 12">In the C-terminal section; belongs to the HTP reductase family.</text>
</comment>
<comment type="similarity">
    <text evidence="4 12">In the N-terminal section; belongs to the cytidine and deoxycytidylate deaminase family.</text>
</comment>
<dbReference type="EC" id="1.1.1.193" evidence="12"/>
<dbReference type="PANTHER" id="PTHR38011:SF7">
    <property type="entry name" value="2,5-DIAMINO-6-RIBOSYLAMINO-4(3H)-PYRIMIDINONE 5'-PHOSPHATE REDUCTASE"/>
    <property type="match status" value="1"/>
</dbReference>
<feature type="binding site" evidence="14">
    <location>
        <position position="192"/>
    </location>
    <ligand>
        <name>substrate</name>
    </ligand>
</feature>
<dbReference type="PROSITE" id="PS51747">
    <property type="entry name" value="CYT_DCMP_DEAMINASES_2"/>
    <property type="match status" value="1"/>
</dbReference>
<feature type="active site" description="Proton donor" evidence="13">
    <location>
        <position position="61"/>
    </location>
</feature>
<dbReference type="GO" id="GO:0008835">
    <property type="term" value="F:diaminohydroxyphosphoribosylaminopyrimidine deaminase activity"/>
    <property type="evidence" value="ECO:0007669"/>
    <property type="project" value="UniProtKB-EC"/>
</dbReference>
<evidence type="ECO:0000256" key="4">
    <source>
        <dbReference type="ARBA" id="ARBA00005259"/>
    </source>
</evidence>
<reference evidence="17" key="1">
    <citation type="submission" date="2022-11" db="EMBL/GenBank/DDBJ databases">
        <title>Candidatus Alkanophaga archaea from heated hydrothermal vent sediment oxidize petroleum alkanes.</title>
        <authorList>
            <person name="Zehnle H."/>
            <person name="Laso-Perez R."/>
            <person name="Lipp J."/>
            <person name="Teske A."/>
            <person name="Wegener G."/>
        </authorList>
    </citation>
    <scope>NUCLEOTIDE SEQUENCE</scope>
    <source>
        <strain evidence="17">MCA70</strain>
    </source>
</reference>
<comment type="function">
    <text evidence="1 12">Converts 2,5-diamino-6-(ribosylamino)-4(3h)-pyrimidinone 5'-phosphate into 5-amino-6-(ribosylamino)-2,4(1h,3h)-pyrimidinedione 5'-phosphate.</text>
</comment>
<feature type="binding site" evidence="14">
    <location>
        <position position="208"/>
    </location>
    <ligand>
        <name>NADP(+)</name>
        <dbReference type="ChEBI" id="CHEBI:58349"/>
    </ligand>
</feature>
<gene>
    <name evidence="17" type="ORF">OD816_001509</name>
</gene>
<keyword evidence="10 12" id="KW-0560">Oxidoreductase</keyword>
<keyword evidence="9 12" id="KW-0521">NADP</keyword>
<dbReference type="Gene3D" id="3.40.430.10">
    <property type="entry name" value="Dihydrofolate Reductase, subunit A"/>
    <property type="match status" value="1"/>
</dbReference>
<evidence type="ECO:0000256" key="9">
    <source>
        <dbReference type="ARBA" id="ARBA00022857"/>
    </source>
</evidence>
<evidence type="ECO:0000256" key="12">
    <source>
        <dbReference type="PIRNR" id="PIRNR006769"/>
    </source>
</evidence>
<evidence type="ECO:0000313" key="18">
    <source>
        <dbReference type="Proteomes" id="UP001144110"/>
    </source>
</evidence>
<comment type="pathway">
    <text evidence="3 12">Cofactor biosynthesis; riboflavin biosynthesis; 5-amino-6-(D-ribitylamino)uracil from GTP: step 3/4.</text>
</comment>
<dbReference type="InterPro" id="IPR002125">
    <property type="entry name" value="CMP_dCMP_dom"/>
</dbReference>
<keyword evidence="7 12" id="KW-0479">Metal-binding</keyword>
<feature type="binding site" evidence="14">
    <location>
        <begin position="303"/>
        <end position="309"/>
    </location>
    <ligand>
        <name>NADP(+)</name>
        <dbReference type="ChEBI" id="CHEBI:58349"/>
    </ligand>
</feature>
<feature type="binding site" evidence="14">
    <location>
        <position position="162"/>
    </location>
    <ligand>
        <name>NADP(+)</name>
        <dbReference type="ChEBI" id="CHEBI:58349"/>
    </ligand>
</feature>
<sequence length="383" mass="42924">MNSNFKILSDEFFMKIAIKEAYKGLGWTSPNPPVGAVIVDPFTKKIIAKGYHKKYGLPHAEVEAIKKAGEKAKGAILYVTLEPCSHYGKTPPCTEKILKAGISKVVCGIRDPNPLAKGGLEYLKSRGIEVKVGVLEKEIKVLTRFFLSYILRKRPWIIMKVASSLDGKIAVSTGDSKWITGEKARKFAHKLRHICDAILVGKNTVLKDDPELTCRLTKGKNPIRIVLDTHLSLNTKFKIFNVNETKKTVIACGEKVDPQKEKIFKEKGVEVWKLPLKEEKIDLNALLEKCRENNISSLLVEGGGRIHGSFLEENLIDEIFYFVGPVIIGDKKGISAIERKPLQNFKEAFFLKNIKVKKLGNSFLFHSYTEEGFNLLNTPLTSL</sequence>